<evidence type="ECO:0000256" key="7">
    <source>
        <dbReference type="SAM" id="MobiDB-lite"/>
    </source>
</evidence>
<keyword evidence="9" id="KW-1185">Reference proteome</keyword>
<dbReference type="InterPro" id="IPR023397">
    <property type="entry name" value="SAM-dep_MeTrfase_MraW_recog"/>
</dbReference>
<feature type="binding site" evidence="6">
    <location>
        <position position="55"/>
    </location>
    <ligand>
        <name>S-adenosyl-L-methionine</name>
        <dbReference type="ChEBI" id="CHEBI:59789"/>
    </ligand>
</feature>
<dbReference type="PANTHER" id="PTHR11265">
    <property type="entry name" value="S-ADENOSYL-METHYLTRANSFERASE MRAW"/>
    <property type="match status" value="1"/>
</dbReference>
<dbReference type="PANTHER" id="PTHR11265:SF0">
    <property type="entry name" value="12S RRNA N4-METHYLCYTIDINE METHYLTRANSFERASE"/>
    <property type="match status" value="1"/>
</dbReference>
<gene>
    <name evidence="6" type="primary">rsmH</name>
    <name evidence="8" type="ORF">HNQ40_002962</name>
</gene>
<feature type="binding site" evidence="6">
    <location>
        <position position="86"/>
    </location>
    <ligand>
        <name>S-adenosyl-L-methionine</name>
        <dbReference type="ChEBI" id="CHEBI:59789"/>
    </ligand>
</feature>
<feature type="region of interest" description="Disordered" evidence="7">
    <location>
        <begin position="131"/>
        <end position="166"/>
    </location>
</feature>
<comment type="function">
    <text evidence="6">Specifically methylates the N4 position of cytidine in position 1402 (C1402) of 16S rRNA.</text>
</comment>
<protein>
    <recommendedName>
        <fullName evidence="6">Ribosomal RNA small subunit methyltransferase H</fullName>
        <ecNumber evidence="6">2.1.1.199</ecNumber>
    </recommendedName>
    <alternativeName>
        <fullName evidence="6">16S rRNA m(4)C1402 methyltransferase</fullName>
    </alternativeName>
    <alternativeName>
        <fullName evidence="6">rRNA (cytosine-N(4)-)-methyltransferase RsmH</fullName>
    </alternativeName>
</protein>
<dbReference type="RefSeq" id="WP_184678645.1">
    <property type="nucleotide sequence ID" value="NZ_JACHGY010000001.1"/>
</dbReference>
<dbReference type="GO" id="GO:0071424">
    <property type="term" value="F:rRNA (cytosine-N4-)-methyltransferase activity"/>
    <property type="evidence" value="ECO:0007669"/>
    <property type="project" value="UniProtKB-UniRule"/>
</dbReference>
<keyword evidence="3 6" id="KW-0489">Methyltransferase</keyword>
<name>A0A7X0H8F3_9BACT</name>
<organism evidence="8 9">
    <name type="scientific">Algisphaera agarilytica</name>
    <dbReference type="NCBI Taxonomy" id="1385975"/>
    <lineage>
        <taxon>Bacteria</taxon>
        <taxon>Pseudomonadati</taxon>
        <taxon>Planctomycetota</taxon>
        <taxon>Phycisphaerae</taxon>
        <taxon>Phycisphaerales</taxon>
        <taxon>Phycisphaeraceae</taxon>
        <taxon>Algisphaera</taxon>
    </lineage>
</organism>
<dbReference type="InterPro" id="IPR002903">
    <property type="entry name" value="RsmH"/>
</dbReference>
<dbReference type="GO" id="GO:0005737">
    <property type="term" value="C:cytoplasm"/>
    <property type="evidence" value="ECO:0007669"/>
    <property type="project" value="UniProtKB-SubCell"/>
</dbReference>
<proteinExistence type="inferred from homology"/>
<evidence type="ECO:0000313" key="9">
    <source>
        <dbReference type="Proteomes" id="UP000541810"/>
    </source>
</evidence>
<comment type="caution">
    <text evidence="8">The sequence shown here is derived from an EMBL/GenBank/DDBJ whole genome shotgun (WGS) entry which is preliminary data.</text>
</comment>
<evidence type="ECO:0000256" key="5">
    <source>
        <dbReference type="ARBA" id="ARBA00022691"/>
    </source>
</evidence>
<dbReference type="Pfam" id="PF01795">
    <property type="entry name" value="Methyltransf_5"/>
    <property type="match status" value="2"/>
</dbReference>
<dbReference type="NCBIfam" id="TIGR00006">
    <property type="entry name" value="16S rRNA (cytosine(1402)-N(4))-methyltransferase RsmH"/>
    <property type="match status" value="1"/>
</dbReference>
<evidence type="ECO:0000256" key="2">
    <source>
        <dbReference type="ARBA" id="ARBA00022552"/>
    </source>
</evidence>
<keyword evidence="5 6" id="KW-0949">S-adenosyl-L-methionine</keyword>
<dbReference type="Gene3D" id="3.40.50.150">
    <property type="entry name" value="Vaccinia Virus protein VP39"/>
    <property type="match status" value="2"/>
</dbReference>
<evidence type="ECO:0000256" key="4">
    <source>
        <dbReference type="ARBA" id="ARBA00022679"/>
    </source>
</evidence>
<evidence type="ECO:0000313" key="8">
    <source>
        <dbReference type="EMBL" id="MBB6431156.1"/>
    </source>
</evidence>
<reference evidence="8 9" key="1">
    <citation type="submission" date="2020-08" db="EMBL/GenBank/DDBJ databases">
        <title>Genomic Encyclopedia of Type Strains, Phase IV (KMG-IV): sequencing the most valuable type-strain genomes for metagenomic binning, comparative biology and taxonomic classification.</title>
        <authorList>
            <person name="Goeker M."/>
        </authorList>
    </citation>
    <scope>NUCLEOTIDE SEQUENCE [LARGE SCALE GENOMIC DNA]</scope>
    <source>
        <strain evidence="8 9">DSM 103725</strain>
    </source>
</reference>
<dbReference type="SUPFAM" id="SSF53335">
    <property type="entry name" value="S-adenosyl-L-methionine-dependent methyltransferases"/>
    <property type="match status" value="1"/>
</dbReference>
<dbReference type="AlphaFoldDB" id="A0A7X0H8F3"/>
<dbReference type="SUPFAM" id="SSF81799">
    <property type="entry name" value="Putative methyltransferase TM0872, insert domain"/>
    <property type="match status" value="1"/>
</dbReference>
<dbReference type="Proteomes" id="UP000541810">
    <property type="component" value="Unassembled WGS sequence"/>
</dbReference>
<comment type="subcellular location">
    <subcellularLocation>
        <location evidence="6">Cytoplasm</location>
    </subcellularLocation>
</comment>
<dbReference type="GO" id="GO:0070475">
    <property type="term" value="P:rRNA base methylation"/>
    <property type="evidence" value="ECO:0007669"/>
    <property type="project" value="UniProtKB-UniRule"/>
</dbReference>
<accession>A0A7X0H8F3</accession>
<keyword evidence="2 6" id="KW-0698">rRNA processing</keyword>
<dbReference type="PIRSF" id="PIRSF004486">
    <property type="entry name" value="MraW"/>
    <property type="match status" value="1"/>
</dbReference>
<feature type="binding site" evidence="6">
    <location>
        <begin position="36"/>
        <end position="38"/>
    </location>
    <ligand>
        <name>S-adenosyl-L-methionine</name>
        <dbReference type="ChEBI" id="CHEBI:59789"/>
    </ligand>
</feature>
<comment type="catalytic activity">
    <reaction evidence="6">
        <text>cytidine(1402) in 16S rRNA + S-adenosyl-L-methionine = N(4)-methylcytidine(1402) in 16S rRNA + S-adenosyl-L-homocysteine + H(+)</text>
        <dbReference type="Rhea" id="RHEA:42928"/>
        <dbReference type="Rhea" id="RHEA-COMP:10286"/>
        <dbReference type="Rhea" id="RHEA-COMP:10287"/>
        <dbReference type="ChEBI" id="CHEBI:15378"/>
        <dbReference type="ChEBI" id="CHEBI:57856"/>
        <dbReference type="ChEBI" id="CHEBI:59789"/>
        <dbReference type="ChEBI" id="CHEBI:74506"/>
        <dbReference type="ChEBI" id="CHEBI:82748"/>
        <dbReference type="EC" id="2.1.1.199"/>
    </reaction>
</comment>
<evidence type="ECO:0000256" key="6">
    <source>
        <dbReference type="HAMAP-Rule" id="MF_01007"/>
    </source>
</evidence>
<feature type="binding site" evidence="6">
    <location>
        <position position="107"/>
    </location>
    <ligand>
        <name>S-adenosyl-L-methionine</name>
        <dbReference type="ChEBI" id="CHEBI:59789"/>
    </ligand>
</feature>
<sequence>MDESEVGHVSVLLDEVLGLLAPQPGEVVCDGTLGRGGHAAAMIPLMSGGTYLGMDLDGGNLNFARERLGPIAEAHGVRLIAVQGNFAGMRSAMDTHGIAGADGLLADLGFASNQMDNPARGLSFMGDGPLDMRLSPGTSPAPGSAAGSATASGNSPESAAGEWADGGYPRGTAAELVNTLPEQDLADVIYRFGEERLSRRIARKIVEKRAESPILTTGELAEICRRAYGPAAGKSKIHPATRTFQGLRIAVNGELDALDGLLRGMMGLLNPGGRAGIISFHSLEDRPVKQAFLKFQQDGQAERLTRKPLTAGPEELARNPRSRSAKLRGIRKTPPA</sequence>
<feature type="region of interest" description="Disordered" evidence="7">
    <location>
        <begin position="299"/>
        <end position="336"/>
    </location>
</feature>
<dbReference type="Gene3D" id="1.10.150.170">
    <property type="entry name" value="Putative methyltransferase TM0872, insert domain"/>
    <property type="match status" value="2"/>
</dbReference>
<evidence type="ECO:0000256" key="1">
    <source>
        <dbReference type="ARBA" id="ARBA00010396"/>
    </source>
</evidence>
<dbReference type="EMBL" id="JACHGY010000001">
    <property type="protein sequence ID" value="MBB6431156.1"/>
    <property type="molecule type" value="Genomic_DNA"/>
</dbReference>
<feature type="binding site" evidence="6">
    <location>
        <position position="114"/>
    </location>
    <ligand>
        <name>S-adenosyl-L-methionine</name>
        <dbReference type="ChEBI" id="CHEBI:59789"/>
    </ligand>
</feature>
<dbReference type="EC" id="2.1.1.199" evidence="6"/>
<dbReference type="InterPro" id="IPR029063">
    <property type="entry name" value="SAM-dependent_MTases_sf"/>
</dbReference>
<evidence type="ECO:0000256" key="3">
    <source>
        <dbReference type="ARBA" id="ARBA00022603"/>
    </source>
</evidence>
<feature type="compositionally biased region" description="Low complexity" evidence="7">
    <location>
        <begin position="135"/>
        <end position="156"/>
    </location>
</feature>
<keyword evidence="6" id="KW-0963">Cytoplasm</keyword>
<dbReference type="HAMAP" id="MF_01007">
    <property type="entry name" value="16SrRNA_methyltr_H"/>
    <property type="match status" value="1"/>
</dbReference>
<feature type="compositionally biased region" description="Basic residues" evidence="7">
    <location>
        <begin position="320"/>
        <end position="336"/>
    </location>
</feature>
<comment type="similarity">
    <text evidence="1 6">Belongs to the methyltransferase superfamily. RsmH family.</text>
</comment>
<keyword evidence="4 6" id="KW-0808">Transferase</keyword>